<name>A0ABY7CJK9_9BASI</name>
<organism evidence="2 3">
    <name type="scientific">Puccinia triticina</name>
    <dbReference type="NCBI Taxonomy" id="208348"/>
    <lineage>
        <taxon>Eukaryota</taxon>
        <taxon>Fungi</taxon>
        <taxon>Dikarya</taxon>
        <taxon>Basidiomycota</taxon>
        <taxon>Pucciniomycotina</taxon>
        <taxon>Pucciniomycetes</taxon>
        <taxon>Pucciniales</taxon>
        <taxon>Pucciniaceae</taxon>
        <taxon>Puccinia</taxon>
    </lineage>
</organism>
<proteinExistence type="predicted"/>
<dbReference type="GeneID" id="77809576"/>
<evidence type="ECO:0000313" key="3">
    <source>
        <dbReference type="Proteomes" id="UP001164743"/>
    </source>
</evidence>
<accession>A0ABY7CJK9</accession>
<evidence type="ECO:0000313" key="2">
    <source>
        <dbReference type="EMBL" id="WAQ84311.1"/>
    </source>
</evidence>
<sequence>MQLLQTLHPHPQGQPQTPRLHQRPPLDPLSSYDLLSTQEAARQPPNTPCPHPPPPVPSPLSPAHPSLAPRP</sequence>
<reference evidence="2" key="1">
    <citation type="submission" date="2022-10" db="EMBL/GenBank/DDBJ databases">
        <title>Puccinia triticina Genome sequencing and assembly.</title>
        <authorList>
            <person name="Li C."/>
        </authorList>
    </citation>
    <scope>NUCLEOTIDE SEQUENCE</scope>
    <source>
        <strain evidence="2">Pt15</strain>
    </source>
</reference>
<feature type="region of interest" description="Disordered" evidence="1">
    <location>
        <begin position="1"/>
        <end position="71"/>
    </location>
</feature>
<protein>
    <submittedName>
        <fullName evidence="2">Uncharacterized protein</fullName>
    </submittedName>
</protein>
<gene>
    <name evidence="2" type="ORF">PtA15_4A764</name>
</gene>
<dbReference type="Proteomes" id="UP001164743">
    <property type="component" value="Chromosome 4A"/>
</dbReference>
<feature type="compositionally biased region" description="Pro residues" evidence="1">
    <location>
        <begin position="45"/>
        <end position="71"/>
    </location>
</feature>
<keyword evidence="3" id="KW-1185">Reference proteome</keyword>
<evidence type="ECO:0000256" key="1">
    <source>
        <dbReference type="SAM" id="MobiDB-lite"/>
    </source>
</evidence>
<dbReference type="RefSeq" id="XP_053019866.1">
    <property type="nucleotide sequence ID" value="XM_053168681.1"/>
</dbReference>
<dbReference type="EMBL" id="CP110424">
    <property type="protein sequence ID" value="WAQ84311.1"/>
    <property type="molecule type" value="Genomic_DNA"/>
</dbReference>